<sequence length="62" mass="6691">MAYDWSGNTVKEKRENWTVFVIVTILALLLIAAIAPLGTTHVAAPKLVESTAKAVKSTPLKL</sequence>
<protein>
    <submittedName>
        <fullName evidence="2">Uncharacterized protein</fullName>
    </submittedName>
</protein>
<dbReference type="AlphaFoldDB" id="A0A0D0JAX2"/>
<organism evidence="2 3">
    <name type="scientific">Agrobacterium tumefaciens</name>
    <dbReference type="NCBI Taxonomy" id="358"/>
    <lineage>
        <taxon>Bacteria</taxon>
        <taxon>Pseudomonadati</taxon>
        <taxon>Pseudomonadota</taxon>
        <taxon>Alphaproteobacteria</taxon>
        <taxon>Hyphomicrobiales</taxon>
        <taxon>Rhizobiaceae</taxon>
        <taxon>Rhizobium/Agrobacterium group</taxon>
        <taxon>Agrobacterium</taxon>
        <taxon>Agrobacterium tumefaciens complex</taxon>
    </lineage>
</organism>
<feature type="transmembrane region" description="Helical" evidence="1">
    <location>
        <begin position="17"/>
        <end position="37"/>
    </location>
</feature>
<keyword evidence="1" id="KW-0472">Membrane</keyword>
<dbReference type="Proteomes" id="UP000035017">
    <property type="component" value="Unassembled WGS sequence"/>
</dbReference>
<accession>A0A0D0JAX2</accession>
<dbReference type="EMBL" id="JXQV01000009">
    <property type="protein sequence ID" value="KIQ03052.1"/>
    <property type="molecule type" value="Genomic_DNA"/>
</dbReference>
<proteinExistence type="predicted"/>
<evidence type="ECO:0000313" key="3">
    <source>
        <dbReference type="Proteomes" id="UP000035017"/>
    </source>
</evidence>
<keyword evidence="1" id="KW-1133">Transmembrane helix</keyword>
<evidence type="ECO:0000256" key="1">
    <source>
        <dbReference type="SAM" id="Phobius"/>
    </source>
</evidence>
<name>A0A0D0JAX2_AGRTU</name>
<gene>
    <name evidence="2" type="ORF">RU07_10865</name>
</gene>
<reference evidence="2 3" key="1">
    <citation type="submission" date="2014-12" db="EMBL/GenBank/DDBJ databases">
        <title>16Stimator: statistical estimation of ribosomal gene copy numbers from draft genome assemblies.</title>
        <authorList>
            <person name="Perisin M.A."/>
            <person name="Vetter M."/>
            <person name="Gilbert J.A."/>
            <person name="Bergelson J."/>
        </authorList>
    </citation>
    <scope>NUCLEOTIDE SEQUENCE [LARGE SCALE GENOMIC DNA]</scope>
    <source>
        <strain evidence="2 3">MEJ076</strain>
    </source>
</reference>
<evidence type="ECO:0000313" key="2">
    <source>
        <dbReference type="EMBL" id="KIQ03052.1"/>
    </source>
</evidence>
<comment type="caution">
    <text evidence="2">The sequence shown here is derived from an EMBL/GenBank/DDBJ whole genome shotgun (WGS) entry which is preliminary data.</text>
</comment>
<keyword evidence="1" id="KW-0812">Transmembrane</keyword>